<proteinExistence type="inferred from homology"/>
<evidence type="ECO:0000256" key="9">
    <source>
        <dbReference type="ARBA" id="ARBA00023034"/>
    </source>
</evidence>
<protein>
    <submittedName>
        <fullName evidence="15">Uncharacterized protein</fullName>
    </submittedName>
</protein>
<evidence type="ECO:0000256" key="14">
    <source>
        <dbReference type="ARBA" id="ARBA00043744"/>
    </source>
</evidence>
<dbReference type="Gene3D" id="3.90.1480.20">
    <property type="entry name" value="Glycosyl transferase family 29"/>
    <property type="match status" value="1"/>
</dbReference>
<evidence type="ECO:0000313" key="16">
    <source>
        <dbReference type="Proteomes" id="UP001434883"/>
    </source>
</evidence>
<evidence type="ECO:0000256" key="5">
    <source>
        <dbReference type="ARBA" id="ARBA00022692"/>
    </source>
</evidence>
<keyword evidence="4" id="KW-0808">Transferase</keyword>
<evidence type="ECO:0000256" key="6">
    <source>
        <dbReference type="ARBA" id="ARBA00022968"/>
    </source>
</evidence>
<evidence type="ECO:0000256" key="13">
    <source>
        <dbReference type="ARBA" id="ARBA00023180"/>
    </source>
</evidence>
<evidence type="ECO:0000256" key="4">
    <source>
        <dbReference type="ARBA" id="ARBA00022679"/>
    </source>
</evidence>
<evidence type="ECO:0000256" key="11">
    <source>
        <dbReference type="ARBA" id="ARBA00023136"/>
    </source>
</evidence>
<accession>A0ABV0QLD6</accession>
<sequence length="270" mass="30239">LNCELCSIVSSSGQMLGQAAGTQIDRSPCIWRMNNAPTRGFENDVGQRTTLRVVSHTSVPLLLQKPHHFFGQGNDTVYVVWGPLRNMRKDGKGIVYNMLRQASQNYPHARIYVTTEDRMNYSHDVPLCLLIRLRESQGNDCGNVAAGMLLFRTNLISSTRCCSFPQSSALLALLAVPHVIKTSLNFLRGLTCLVIGVASISFQLHCVVLMQDASTDTEFHVQHPSSSAAQLCRRPREHSQRYWIRHGGSGREISLWDIMLLRKMQGVNQC</sequence>
<dbReference type="Pfam" id="PF00777">
    <property type="entry name" value="Glyco_transf_29"/>
    <property type="match status" value="1"/>
</dbReference>
<dbReference type="PANTHER" id="PTHR45906:SF2">
    <property type="entry name" value="ALPHA-N-ACETYLGALACTOSAMINIDE ALPHA-2,6-SIALYLTRANSFERASE 3"/>
    <property type="match status" value="1"/>
</dbReference>
<evidence type="ECO:0000256" key="7">
    <source>
        <dbReference type="ARBA" id="ARBA00022981"/>
    </source>
</evidence>
<name>A0ABV0QLD6_9TELE</name>
<comment type="similarity">
    <text evidence="2">Belongs to the glycosyltransferase 29 family.</text>
</comment>
<dbReference type="InterPro" id="IPR038578">
    <property type="entry name" value="GT29-like_sf"/>
</dbReference>
<feature type="non-terminal residue" evidence="15">
    <location>
        <position position="1"/>
    </location>
</feature>
<dbReference type="Proteomes" id="UP001434883">
    <property type="component" value="Unassembled WGS sequence"/>
</dbReference>
<evidence type="ECO:0000256" key="10">
    <source>
        <dbReference type="ARBA" id="ARBA00023098"/>
    </source>
</evidence>
<reference evidence="15 16" key="1">
    <citation type="submission" date="2021-06" db="EMBL/GenBank/DDBJ databases">
        <authorList>
            <person name="Palmer J.M."/>
        </authorList>
    </citation>
    <scope>NUCLEOTIDE SEQUENCE [LARGE SCALE GENOMIC DNA]</scope>
    <source>
        <strain evidence="15 16">XC_2019</strain>
        <tissue evidence="15">Muscle</tissue>
    </source>
</reference>
<evidence type="ECO:0000256" key="12">
    <source>
        <dbReference type="ARBA" id="ARBA00023157"/>
    </source>
</evidence>
<dbReference type="EMBL" id="JAHRIN010016855">
    <property type="protein sequence ID" value="MEQ2196373.1"/>
    <property type="molecule type" value="Genomic_DNA"/>
</dbReference>
<dbReference type="PANTHER" id="PTHR45906">
    <property type="entry name" value="ALPHA-N-ACETYL-NEURAMINYL-2,3-BETA-GALACTOSYL-1, 3-N-ACETYL-GALACTOSAMINIDE ALPHA-2,6-SIALYLTRANSFERASE-LIKE"/>
    <property type="match status" value="1"/>
</dbReference>
<keyword evidence="13" id="KW-0325">Glycoprotein</keyword>
<keyword evidence="7" id="KW-0730">Sialic acid</keyword>
<gene>
    <name evidence="15" type="ORF">XENOCAPTIV_022379</name>
</gene>
<keyword evidence="8" id="KW-1133">Transmembrane helix</keyword>
<organism evidence="15 16">
    <name type="scientific">Xenoophorus captivus</name>
    <dbReference type="NCBI Taxonomy" id="1517983"/>
    <lineage>
        <taxon>Eukaryota</taxon>
        <taxon>Metazoa</taxon>
        <taxon>Chordata</taxon>
        <taxon>Craniata</taxon>
        <taxon>Vertebrata</taxon>
        <taxon>Euteleostomi</taxon>
        <taxon>Actinopterygii</taxon>
        <taxon>Neopterygii</taxon>
        <taxon>Teleostei</taxon>
        <taxon>Neoteleostei</taxon>
        <taxon>Acanthomorphata</taxon>
        <taxon>Ovalentaria</taxon>
        <taxon>Atherinomorphae</taxon>
        <taxon>Cyprinodontiformes</taxon>
        <taxon>Goodeidae</taxon>
        <taxon>Xenoophorus</taxon>
    </lineage>
</organism>
<keyword evidence="6" id="KW-0735">Signal-anchor</keyword>
<evidence type="ECO:0000256" key="3">
    <source>
        <dbReference type="ARBA" id="ARBA00022676"/>
    </source>
</evidence>
<keyword evidence="3" id="KW-0328">Glycosyltransferase</keyword>
<keyword evidence="16" id="KW-1185">Reference proteome</keyword>
<evidence type="ECO:0000256" key="8">
    <source>
        <dbReference type="ARBA" id="ARBA00022989"/>
    </source>
</evidence>
<keyword evidence="12" id="KW-1015">Disulfide bond</keyword>
<comment type="subcellular location">
    <subcellularLocation>
        <location evidence="1">Golgi apparatus membrane</location>
        <topology evidence="1">Single-pass type II membrane protein</topology>
    </subcellularLocation>
</comment>
<keyword evidence="11" id="KW-0472">Membrane</keyword>
<evidence type="ECO:0000256" key="1">
    <source>
        <dbReference type="ARBA" id="ARBA00004323"/>
    </source>
</evidence>
<keyword evidence="5" id="KW-0812">Transmembrane</keyword>
<evidence type="ECO:0000313" key="15">
    <source>
        <dbReference type="EMBL" id="MEQ2196373.1"/>
    </source>
</evidence>
<keyword evidence="9" id="KW-0333">Golgi apparatus</keyword>
<dbReference type="InterPro" id="IPR001675">
    <property type="entry name" value="Glyco_trans_29"/>
</dbReference>
<comment type="caution">
    <text evidence="15">The sequence shown here is derived from an EMBL/GenBank/DDBJ whole genome shotgun (WGS) entry which is preliminary data.</text>
</comment>
<keyword evidence="10" id="KW-0443">Lipid metabolism</keyword>
<evidence type="ECO:0000256" key="2">
    <source>
        <dbReference type="ARBA" id="ARBA00006003"/>
    </source>
</evidence>
<comment type="catalytic activity">
    <reaction evidence="14">
        <text>a ganglioside GM1b (d18:1(4E)) + CMP-N-acetyl-beta-neuraminate = a ganglioside GD1alpha (d18:1(4E)) + CMP + H(+)</text>
        <dbReference type="Rhea" id="RHEA:41968"/>
        <dbReference type="ChEBI" id="CHEBI:15378"/>
        <dbReference type="ChEBI" id="CHEBI:57812"/>
        <dbReference type="ChEBI" id="CHEBI:60377"/>
        <dbReference type="ChEBI" id="CHEBI:78568"/>
        <dbReference type="ChEBI" id="CHEBI:78569"/>
    </reaction>
    <physiologicalReaction direction="left-to-right" evidence="14">
        <dbReference type="Rhea" id="RHEA:41969"/>
    </physiologicalReaction>
</comment>